<keyword evidence="2" id="KW-0732">Signal</keyword>
<proteinExistence type="predicted"/>
<dbReference type="EMBL" id="JAHLQT010001931">
    <property type="protein sequence ID" value="KAG7177639.1"/>
    <property type="molecule type" value="Genomic_DNA"/>
</dbReference>
<organism evidence="3 4">
    <name type="scientific">Homarus americanus</name>
    <name type="common">American lobster</name>
    <dbReference type="NCBI Taxonomy" id="6706"/>
    <lineage>
        <taxon>Eukaryota</taxon>
        <taxon>Metazoa</taxon>
        <taxon>Ecdysozoa</taxon>
        <taxon>Arthropoda</taxon>
        <taxon>Crustacea</taxon>
        <taxon>Multicrustacea</taxon>
        <taxon>Malacostraca</taxon>
        <taxon>Eumalacostraca</taxon>
        <taxon>Eucarida</taxon>
        <taxon>Decapoda</taxon>
        <taxon>Pleocyemata</taxon>
        <taxon>Astacidea</taxon>
        <taxon>Nephropoidea</taxon>
        <taxon>Nephropidae</taxon>
        <taxon>Homarus</taxon>
    </lineage>
</organism>
<feature type="signal peptide" evidence="2">
    <location>
        <begin position="1"/>
        <end position="22"/>
    </location>
</feature>
<keyword evidence="4" id="KW-1185">Reference proteome</keyword>
<dbReference type="OrthoDB" id="6363232at2759"/>
<evidence type="ECO:0000256" key="1">
    <source>
        <dbReference type="SAM" id="MobiDB-lite"/>
    </source>
</evidence>
<protein>
    <submittedName>
        <fullName evidence="3">Uncharacterized protein</fullName>
    </submittedName>
</protein>
<reference evidence="3" key="1">
    <citation type="journal article" date="2021" name="Sci. Adv.">
        <title>The American lobster genome reveals insights on longevity, neural, and immune adaptations.</title>
        <authorList>
            <person name="Polinski J.M."/>
            <person name="Zimin A.V."/>
            <person name="Clark K.F."/>
            <person name="Kohn A.B."/>
            <person name="Sadowski N."/>
            <person name="Timp W."/>
            <person name="Ptitsyn A."/>
            <person name="Khanna P."/>
            <person name="Romanova D.Y."/>
            <person name="Williams P."/>
            <person name="Greenwood S.J."/>
            <person name="Moroz L.L."/>
            <person name="Walt D.R."/>
            <person name="Bodnar A.G."/>
        </authorList>
    </citation>
    <scope>NUCLEOTIDE SEQUENCE</scope>
    <source>
        <strain evidence="3">GMGI-L3</strain>
    </source>
</reference>
<comment type="caution">
    <text evidence="3">The sequence shown here is derived from an EMBL/GenBank/DDBJ whole genome shotgun (WGS) entry which is preliminary data.</text>
</comment>
<accession>A0A8J5NE71</accession>
<sequence length="383" mass="42144">MVRRMWAWTVLLLVVVVGVAQCEDRWVWSKSSPNTKASSIPGFVEPTTTQPPPVTTFRPSFRPMGRGASSRPRHFSRVSAIPFFMGSFPPFPLDPPHTAPDGTTKSRVTADTAFDGASGAVLDAGDKYTTLDRLQSERGAAPPLPRPQEHQLGGLHPDEVFYADDDLLIIKGGGFNSDAFEEPSQPLDADDDIREGSPTRISSVVAPLPSSHKEYNGNIPAIVPHPEQRISHRPFSLFVEGASTNNYVLVPYVYPQPQGNVLNTDGTLTNRIDDDLRDVGQTGVRIPYMYPRPFATAAIIRHPPVHQTFFAPAVSPYNYNRVASPQVSHPGSLKVPHSLAGDTDVNFKFPLPSINPDAEVFAPVSQQTYYYPSRVRQRGRPKL</sequence>
<dbReference type="Proteomes" id="UP000747542">
    <property type="component" value="Unassembled WGS sequence"/>
</dbReference>
<name>A0A8J5NE71_HOMAM</name>
<feature type="chain" id="PRO_5035165750" evidence="2">
    <location>
        <begin position="23"/>
        <end position="383"/>
    </location>
</feature>
<dbReference type="AlphaFoldDB" id="A0A8J5NE71"/>
<evidence type="ECO:0000313" key="4">
    <source>
        <dbReference type="Proteomes" id="UP000747542"/>
    </source>
</evidence>
<feature type="region of interest" description="Disordered" evidence="1">
    <location>
        <begin position="37"/>
        <end position="72"/>
    </location>
</feature>
<evidence type="ECO:0000313" key="3">
    <source>
        <dbReference type="EMBL" id="KAG7177639.1"/>
    </source>
</evidence>
<gene>
    <name evidence="3" type="ORF">Hamer_G008285</name>
</gene>
<evidence type="ECO:0000256" key="2">
    <source>
        <dbReference type="SAM" id="SignalP"/>
    </source>
</evidence>